<name>A0ABU0TZN3_9SPHI</name>
<dbReference type="CDD" id="cd03809">
    <property type="entry name" value="GT4_MtfB-like"/>
    <property type="match status" value="1"/>
</dbReference>
<keyword evidence="3" id="KW-1185">Reference proteome</keyword>
<organism evidence="2 3">
    <name type="scientific">Sphingobacterium zeae</name>
    <dbReference type="NCBI Taxonomy" id="1776859"/>
    <lineage>
        <taxon>Bacteria</taxon>
        <taxon>Pseudomonadati</taxon>
        <taxon>Bacteroidota</taxon>
        <taxon>Sphingobacteriia</taxon>
        <taxon>Sphingobacteriales</taxon>
        <taxon>Sphingobacteriaceae</taxon>
        <taxon>Sphingobacterium</taxon>
    </lineage>
</organism>
<dbReference type="RefSeq" id="WP_209577248.1">
    <property type="nucleotide sequence ID" value="NZ_JAUTBA010000001.1"/>
</dbReference>
<keyword evidence="1" id="KW-0808">Transferase</keyword>
<dbReference type="Pfam" id="PF13692">
    <property type="entry name" value="Glyco_trans_1_4"/>
    <property type="match status" value="1"/>
</dbReference>
<dbReference type="Proteomes" id="UP001244640">
    <property type="component" value="Unassembled WGS sequence"/>
</dbReference>
<protein>
    <submittedName>
        <fullName evidence="2">Glycosyltransferase involved in cell wall biosynthesis</fullName>
    </submittedName>
</protein>
<evidence type="ECO:0000256" key="1">
    <source>
        <dbReference type="ARBA" id="ARBA00022679"/>
    </source>
</evidence>
<comment type="caution">
    <text evidence="2">The sequence shown here is derived from an EMBL/GenBank/DDBJ whole genome shotgun (WGS) entry which is preliminary data.</text>
</comment>
<evidence type="ECO:0000313" key="2">
    <source>
        <dbReference type="EMBL" id="MDQ1148176.1"/>
    </source>
</evidence>
<dbReference type="PANTHER" id="PTHR46401">
    <property type="entry name" value="GLYCOSYLTRANSFERASE WBBK-RELATED"/>
    <property type="match status" value="1"/>
</dbReference>
<dbReference type="EMBL" id="JAUTBA010000001">
    <property type="protein sequence ID" value="MDQ1148176.1"/>
    <property type="molecule type" value="Genomic_DNA"/>
</dbReference>
<accession>A0ABU0TZN3</accession>
<evidence type="ECO:0000313" key="3">
    <source>
        <dbReference type="Proteomes" id="UP001244640"/>
    </source>
</evidence>
<reference evidence="2 3" key="1">
    <citation type="submission" date="2023-07" db="EMBL/GenBank/DDBJ databases">
        <title>Functional and genomic diversity of the sorghum phyllosphere microbiome.</title>
        <authorList>
            <person name="Shade A."/>
        </authorList>
    </citation>
    <scope>NUCLEOTIDE SEQUENCE [LARGE SCALE GENOMIC DNA]</scope>
    <source>
        <strain evidence="2 3">SORGH_AS_0892</strain>
    </source>
</reference>
<gene>
    <name evidence="2" type="ORF">QE382_000160</name>
</gene>
<dbReference type="PANTHER" id="PTHR46401:SF2">
    <property type="entry name" value="GLYCOSYLTRANSFERASE WBBK-RELATED"/>
    <property type="match status" value="1"/>
</dbReference>
<dbReference type="SUPFAM" id="SSF53756">
    <property type="entry name" value="UDP-Glycosyltransferase/glycogen phosphorylase"/>
    <property type="match status" value="1"/>
</dbReference>
<proteinExistence type="predicted"/>
<dbReference type="Gene3D" id="3.40.50.2000">
    <property type="entry name" value="Glycogen Phosphorylase B"/>
    <property type="match status" value="1"/>
</dbReference>
<sequence length="368" mass="42105">MSKTIVISAVNLVEAGPLAILKQCLACLSVLAQSGDYRVIALVYKRSLADFPHIEYIETQWPKKRWVNRLYYEYVSMRSISKEIGPVYLWFSLHDTSPSVIAERRAVYCHNAFPFYRWKAHDLFFAPKIALLALFSTYIYKPNIRRNNYLVVQQQWLRKAFHRLFAVPRTKIIVAPPELSAKQHAVCQKKEAPGVFSFVFAGSPNSHKNFEVICRAAALLEQQDTVPFTVHLTVKGDENTYAQWLHRRWGHLKSLHFMGFVSRTQLEDYYAGSDCLIFPSKAESWGLPITEFSAYDKPMLLADLPYAHDTAAGSKCVSFFDPDDPKALATQMGALMRGDRSFLKAVAKEPLDQPFALNWTDLFHTLLK</sequence>